<organism evidence="4 5">
    <name type="scientific">Blastococcus carthaginiensis</name>
    <dbReference type="NCBI Taxonomy" id="3050034"/>
    <lineage>
        <taxon>Bacteria</taxon>
        <taxon>Bacillati</taxon>
        <taxon>Actinomycetota</taxon>
        <taxon>Actinomycetes</taxon>
        <taxon>Geodermatophilales</taxon>
        <taxon>Geodermatophilaceae</taxon>
        <taxon>Blastococcus</taxon>
    </lineage>
</organism>
<evidence type="ECO:0000256" key="1">
    <source>
        <dbReference type="SAM" id="MobiDB-lite"/>
    </source>
</evidence>
<dbReference type="EMBL" id="JASNFN010000004">
    <property type="protein sequence ID" value="MDP5182110.1"/>
    <property type="molecule type" value="Genomic_DNA"/>
</dbReference>
<comment type="caution">
    <text evidence="4">The sequence shown here is derived from an EMBL/GenBank/DDBJ whole genome shotgun (WGS) entry which is preliminary data.</text>
</comment>
<sequence length="163" mass="16033">MAARGWTALLLLAAVFAMHGLQCTAATTEHTAGHGAAPVAAAPAGLLASGPHPGPVSRGLEAHTGVHDGDPTSAHDTVATIAAAPLAGLLAAGHDSAPAGAGAHLWSLCLAVLAAGLAALVALLLPRLPTLLPAAWGRLRAHAPAGLAPPRPPDLHSLCLLRI</sequence>
<keyword evidence="5" id="KW-1185">Reference proteome</keyword>
<feature type="region of interest" description="Disordered" evidence="1">
    <location>
        <begin position="52"/>
        <end position="74"/>
    </location>
</feature>
<reference evidence="5" key="1">
    <citation type="submission" date="2023-05" db="EMBL/GenBank/DDBJ databases">
        <title>Draft genome of Pseudofrankia sp. BMG5.37.</title>
        <authorList>
            <person name="Gtari M."/>
            <person name="Ghodhbane F."/>
            <person name="Sbissi I."/>
        </authorList>
    </citation>
    <scope>NUCLEOTIDE SEQUENCE [LARGE SCALE GENOMIC DNA]</scope>
    <source>
        <strain evidence="5">BMG 814</strain>
    </source>
</reference>
<keyword evidence="2" id="KW-0812">Transmembrane</keyword>
<name>A0ABT9IAH7_9ACTN</name>
<protein>
    <submittedName>
        <fullName evidence="4">Uncharacterized protein</fullName>
    </submittedName>
</protein>
<gene>
    <name evidence="4" type="ORF">QOZ88_05630</name>
</gene>
<proteinExistence type="predicted"/>
<feature type="transmembrane region" description="Helical" evidence="2">
    <location>
        <begin position="105"/>
        <end position="125"/>
    </location>
</feature>
<keyword evidence="2" id="KW-0472">Membrane</keyword>
<dbReference type="Proteomes" id="UP001233673">
    <property type="component" value="Unassembled WGS sequence"/>
</dbReference>
<evidence type="ECO:0000313" key="4">
    <source>
        <dbReference type="EMBL" id="MDP5182110.1"/>
    </source>
</evidence>
<dbReference type="RefSeq" id="WP_305998815.1">
    <property type="nucleotide sequence ID" value="NZ_JASNFN010000004.1"/>
</dbReference>
<accession>A0ABT9IAH7</accession>
<keyword evidence="3" id="KW-0732">Signal</keyword>
<keyword evidence="2" id="KW-1133">Transmembrane helix</keyword>
<evidence type="ECO:0000256" key="2">
    <source>
        <dbReference type="SAM" id="Phobius"/>
    </source>
</evidence>
<evidence type="ECO:0000256" key="3">
    <source>
        <dbReference type="SAM" id="SignalP"/>
    </source>
</evidence>
<evidence type="ECO:0000313" key="5">
    <source>
        <dbReference type="Proteomes" id="UP001233673"/>
    </source>
</evidence>
<feature type="signal peptide" evidence="3">
    <location>
        <begin position="1"/>
        <end position="25"/>
    </location>
</feature>
<feature type="compositionally biased region" description="Basic and acidic residues" evidence="1">
    <location>
        <begin position="60"/>
        <end position="70"/>
    </location>
</feature>
<feature type="chain" id="PRO_5045566127" evidence="3">
    <location>
        <begin position="26"/>
        <end position="163"/>
    </location>
</feature>